<dbReference type="InterPro" id="IPR029066">
    <property type="entry name" value="PLP-binding_barrel"/>
</dbReference>
<dbReference type="InterPro" id="IPR022653">
    <property type="entry name" value="De-COase2_pyr-phos_BS"/>
</dbReference>
<comment type="subunit">
    <text evidence="5">Homodimer.</text>
</comment>
<name>A0ABZ0PID9_9PROT</name>
<accession>A0ABZ0PID9</accession>
<dbReference type="PROSITE" id="PS00879">
    <property type="entry name" value="ODR_DC_2_2"/>
    <property type="match status" value="1"/>
</dbReference>
<evidence type="ECO:0000256" key="3">
    <source>
        <dbReference type="ARBA" id="ARBA00022898"/>
    </source>
</evidence>
<feature type="binding site" evidence="5">
    <location>
        <position position="398"/>
    </location>
    <ligand>
        <name>substrate</name>
    </ligand>
</feature>
<feature type="binding site" evidence="5">
    <location>
        <position position="341"/>
    </location>
    <ligand>
        <name>substrate</name>
    </ligand>
</feature>
<dbReference type="PANTHER" id="PTHR43727:SF2">
    <property type="entry name" value="GROUP IV DECARBOXYLASE"/>
    <property type="match status" value="1"/>
</dbReference>
<evidence type="ECO:0000256" key="6">
    <source>
        <dbReference type="NCBIfam" id="TIGR01048"/>
    </source>
</evidence>
<dbReference type="Gene3D" id="2.40.37.10">
    <property type="entry name" value="Lyase, Ornithine Decarboxylase, Chain A, domain 1"/>
    <property type="match status" value="1"/>
</dbReference>
<dbReference type="InterPro" id="IPR022644">
    <property type="entry name" value="De-COase2_N"/>
</dbReference>
<dbReference type="PANTHER" id="PTHR43727">
    <property type="entry name" value="DIAMINOPIMELATE DECARBOXYLASE"/>
    <property type="match status" value="1"/>
</dbReference>
<dbReference type="CDD" id="cd06828">
    <property type="entry name" value="PLPDE_III_DapDC"/>
    <property type="match status" value="1"/>
</dbReference>
<feature type="binding site" evidence="5">
    <location>
        <position position="264"/>
    </location>
    <ligand>
        <name>pyridoxal 5'-phosphate</name>
        <dbReference type="ChEBI" id="CHEBI:597326"/>
    </ligand>
</feature>
<keyword evidence="4 5" id="KW-0456">Lyase</keyword>
<dbReference type="EMBL" id="CP137852">
    <property type="protein sequence ID" value="WPB85484.1"/>
    <property type="molecule type" value="Genomic_DNA"/>
</dbReference>
<dbReference type="InterPro" id="IPR000183">
    <property type="entry name" value="Orn/DAP/Arg_de-COase"/>
</dbReference>
<evidence type="ECO:0000313" key="10">
    <source>
        <dbReference type="Proteomes" id="UP001305521"/>
    </source>
</evidence>
<evidence type="ECO:0000259" key="8">
    <source>
        <dbReference type="Pfam" id="PF02784"/>
    </source>
</evidence>
<feature type="binding site" evidence="5">
    <location>
        <position position="301"/>
    </location>
    <ligand>
        <name>substrate</name>
    </ligand>
</feature>
<evidence type="ECO:0000256" key="4">
    <source>
        <dbReference type="ARBA" id="ARBA00023239"/>
    </source>
</evidence>
<dbReference type="Gene3D" id="3.20.20.10">
    <property type="entry name" value="Alanine racemase"/>
    <property type="match status" value="1"/>
</dbReference>
<dbReference type="GO" id="GO:0008836">
    <property type="term" value="F:diaminopimelate decarboxylase activity"/>
    <property type="evidence" value="ECO:0007669"/>
    <property type="project" value="UniProtKB-EC"/>
</dbReference>
<evidence type="ECO:0000256" key="1">
    <source>
        <dbReference type="ARBA" id="ARBA00001933"/>
    </source>
</evidence>
<feature type="binding site" evidence="5">
    <location>
        <position position="337"/>
    </location>
    <ligand>
        <name>substrate</name>
    </ligand>
</feature>
<feature type="modified residue" description="N6-(pyridoxal phosphate)lysine" evidence="5">
    <location>
        <position position="84"/>
    </location>
</feature>
<dbReference type="InterPro" id="IPR022657">
    <property type="entry name" value="De-COase2_CS"/>
</dbReference>
<comment type="similarity">
    <text evidence="5">Belongs to the Orn/Lys/Arg decarboxylase class-II family. LysA subfamily.</text>
</comment>
<organism evidence="9 10">
    <name type="scientific">Sediminicoccus rosea</name>
    <dbReference type="NCBI Taxonomy" id="1225128"/>
    <lineage>
        <taxon>Bacteria</taxon>
        <taxon>Pseudomonadati</taxon>
        <taxon>Pseudomonadota</taxon>
        <taxon>Alphaproteobacteria</taxon>
        <taxon>Acetobacterales</taxon>
        <taxon>Roseomonadaceae</taxon>
        <taxon>Sediminicoccus</taxon>
    </lineage>
</organism>
<dbReference type="Pfam" id="PF02784">
    <property type="entry name" value="Orn_Arg_deC_N"/>
    <property type="match status" value="1"/>
</dbReference>
<evidence type="ECO:0000256" key="2">
    <source>
        <dbReference type="ARBA" id="ARBA00022793"/>
    </source>
</evidence>
<evidence type="ECO:0000256" key="7">
    <source>
        <dbReference type="RuleBase" id="RU003738"/>
    </source>
</evidence>
<dbReference type="Proteomes" id="UP001305521">
    <property type="component" value="Chromosome"/>
</dbReference>
<keyword evidence="5" id="KW-0028">Amino-acid biosynthesis</keyword>
<gene>
    <name evidence="5 9" type="primary">lysA</name>
    <name evidence="9" type="ORF">R9Z33_01100</name>
</gene>
<dbReference type="SUPFAM" id="SSF51419">
    <property type="entry name" value="PLP-binding barrel"/>
    <property type="match status" value="1"/>
</dbReference>
<dbReference type="HAMAP" id="MF_02120">
    <property type="entry name" value="LysA"/>
    <property type="match status" value="1"/>
</dbReference>
<feature type="domain" description="Orn/DAP/Arg decarboxylase 2 N-terminal" evidence="8">
    <location>
        <begin position="58"/>
        <end position="304"/>
    </location>
</feature>
<comment type="catalytic activity">
    <reaction evidence="5 7">
        <text>meso-2,6-diaminopimelate + H(+) = L-lysine + CO2</text>
        <dbReference type="Rhea" id="RHEA:15101"/>
        <dbReference type="ChEBI" id="CHEBI:15378"/>
        <dbReference type="ChEBI" id="CHEBI:16526"/>
        <dbReference type="ChEBI" id="CHEBI:32551"/>
        <dbReference type="ChEBI" id="CHEBI:57791"/>
        <dbReference type="EC" id="4.1.1.20"/>
    </reaction>
</comment>
<keyword evidence="5 7" id="KW-0457">Lysine biosynthesis</keyword>
<sequence length="450" mass="47102">MAAPAPVFDSPDPSFADLLAARPALAMDPIAGLMVEEVSLARIADVVGTPTWVYSATTLRRRARSLRDALAEAGLDASIHFATKSNPALAVVNLLHQEGLGADVVSEGELRAARAAGVPASGIVFSGVGKTEREMRLALAEDILQLNIESAEEAEMLSAVAASMGKRARCALRVNPDVDAKTHAKITTGLTENKFGVPIAMAPALYAKMCALPGLDPVGLTVHIGSQIAQGVASYRAAYQRLGQLVRELRAAGHPVLRVDCGGGLGIPYRDETPGTPAALAGAIKAGLGDLGVKIMLEPGRWICGPAGVLLARVIVEKQATTRRFVIVDAAMNDLLRPAMYEAWHGILPVSAAAFHAPLSPADVVGPVCESSDTFTKGRDLPALPPNSLVTFLDAGAYGASMSSTYNARPLAAEVMVEGNRFTVIRDRQSHAALIEGQRLPPADHAGWAT</sequence>
<dbReference type="InterPro" id="IPR009006">
    <property type="entry name" value="Ala_racemase/Decarboxylase_C"/>
</dbReference>
<protein>
    <recommendedName>
        <fullName evidence="5 6">Diaminopimelate decarboxylase</fullName>
        <shortName evidence="5">DAP decarboxylase</shortName>
        <shortName evidence="5">DAPDC</shortName>
        <ecNumber evidence="5 6">4.1.1.20</ecNumber>
    </recommendedName>
</protein>
<comment type="pathway">
    <text evidence="5 7">Amino-acid biosynthesis; L-lysine biosynthesis via DAP pathway; L-lysine from DL-2,6-diaminopimelate: step 1/1.</text>
</comment>
<dbReference type="NCBIfam" id="TIGR01048">
    <property type="entry name" value="lysA"/>
    <property type="match status" value="1"/>
</dbReference>
<dbReference type="PRINTS" id="PR01181">
    <property type="entry name" value="DAPDCRBXLASE"/>
</dbReference>
<comment type="cofactor">
    <cofactor evidence="1 5 7">
        <name>pyridoxal 5'-phosphate</name>
        <dbReference type="ChEBI" id="CHEBI:597326"/>
    </cofactor>
</comment>
<feature type="binding site" evidence="5">
    <location>
        <position position="398"/>
    </location>
    <ligand>
        <name>pyridoxal 5'-phosphate</name>
        <dbReference type="ChEBI" id="CHEBI:597326"/>
    </ligand>
</feature>
<dbReference type="PRINTS" id="PR01179">
    <property type="entry name" value="ODADCRBXLASE"/>
</dbReference>
<dbReference type="SUPFAM" id="SSF50621">
    <property type="entry name" value="Alanine racemase C-terminal domain-like"/>
    <property type="match status" value="1"/>
</dbReference>
<feature type="binding site" evidence="5">
    <location>
        <begin position="298"/>
        <end position="301"/>
    </location>
    <ligand>
        <name>pyridoxal 5'-phosphate</name>
        <dbReference type="ChEBI" id="CHEBI:597326"/>
    </ligand>
</feature>
<comment type="function">
    <text evidence="5">Specifically catalyzes the decarboxylation of meso-diaminopimelate (meso-DAP) to L-lysine.</text>
</comment>
<keyword evidence="3 5" id="KW-0663">Pyridoxal phosphate</keyword>
<keyword evidence="2 5" id="KW-0210">Decarboxylase</keyword>
<reference evidence="9 10" key="1">
    <citation type="submission" date="2023-11" db="EMBL/GenBank/DDBJ databases">
        <title>Arctic aerobic anoxygenic photoheterotroph Sediminicoccus rosea KRV36 adapts its photosynthesis to long days of polar summer.</title>
        <authorList>
            <person name="Tomasch J."/>
            <person name="Kopejtka K."/>
            <person name="Bily T."/>
            <person name="Gardiner A.T."/>
            <person name="Gardian Z."/>
            <person name="Shivaramu S."/>
            <person name="Koblizek M."/>
            <person name="Engelhardt F."/>
            <person name="Kaftan D."/>
        </authorList>
    </citation>
    <scope>NUCLEOTIDE SEQUENCE [LARGE SCALE GENOMIC DNA]</scope>
    <source>
        <strain evidence="9 10">R-30</strain>
    </source>
</reference>
<proteinExistence type="inferred from homology"/>
<dbReference type="InterPro" id="IPR002986">
    <property type="entry name" value="DAP_deCOOHase_LysA"/>
</dbReference>
<evidence type="ECO:0000256" key="5">
    <source>
        <dbReference type="HAMAP-Rule" id="MF_02120"/>
    </source>
</evidence>
<evidence type="ECO:0000313" key="9">
    <source>
        <dbReference type="EMBL" id="WPB85484.1"/>
    </source>
</evidence>
<dbReference type="PROSITE" id="PS00878">
    <property type="entry name" value="ODR_DC_2_1"/>
    <property type="match status" value="1"/>
</dbReference>
<keyword evidence="10" id="KW-1185">Reference proteome</keyword>
<dbReference type="EC" id="4.1.1.20" evidence="5 6"/>
<feature type="binding site" evidence="5">
    <location>
        <position position="370"/>
    </location>
    <ligand>
        <name>substrate</name>
    </ligand>
</feature>
<dbReference type="RefSeq" id="WP_318649455.1">
    <property type="nucleotide sequence ID" value="NZ_CP137852.1"/>
</dbReference>